<dbReference type="GO" id="GO:0140359">
    <property type="term" value="F:ABC-type transporter activity"/>
    <property type="evidence" value="ECO:0007669"/>
    <property type="project" value="InterPro"/>
</dbReference>
<reference evidence="8 9" key="1">
    <citation type="submission" date="2019-11" db="EMBL/GenBank/DDBJ databases">
        <title>Maribacter lutea sp. nov., a marine bacterium isolated from intertidal sand.</title>
        <authorList>
            <person name="Liu A."/>
        </authorList>
    </citation>
    <scope>NUCLEOTIDE SEQUENCE [LARGE SCALE GENOMIC DNA]</scope>
    <source>
        <strain evidence="8 9">RZ05</strain>
    </source>
</reference>
<evidence type="ECO:0000256" key="5">
    <source>
        <dbReference type="ARBA" id="ARBA00023136"/>
    </source>
</evidence>
<proteinExistence type="predicted"/>
<dbReference type="GO" id="GO:0005886">
    <property type="term" value="C:plasma membrane"/>
    <property type="evidence" value="ECO:0007669"/>
    <property type="project" value="UniProtKB-SubCell"/>
</dbReference>
<keyword evidence="2" id="KW-1003">Cell membrane</keyword>
<protein>
    <recommendedName>
        <fullName evidence="7">ABC-2 type transporter transmembrane domain-containing protein</fullName>
    </recommendedName>
</protein>
<evidence type="ECO:0000313" key="9">
    <source>
        <dbReference type="Proteomes" id="UP000443153"/>
    </source>
</evidence>
<feature type="transmembrane region" description="Helical" evidence="6">
    <location>
        <begin position="268"/>
        <end position="290"/>
    </location>
</feature>
<dbReference type="PANTHER" id="PTHR30294">
    <property type="entry name" value="MEMBRANE COMPONENT OF ABC TRANSPORTER YHHJ-RELATED"/>
    <property type="match status" value="1"/>
</dbReference>
<feature type="transmembrane region" description="Helical" evidence="6">
    <location>
        <begin position="302"/>
        <end position="320"/>
    </location>
</feature>
<feature type="transmembrane region" description="Helical" evidence="6">
    <location>
        <begin position="188"/>
        <end position="206"/>
    </location>
</feature>
<feature type="domain" description="ABC-2 type transporter transmembrane" evidence="7">
    <location>
        <begin position="22"/>
        <end position="372"/>
    </location>
</feature>
<comment type="subcellular location">
    <subcellularLocation>
        <location evidence="1">Cell membrane</location>
        <topology evidence="1">Multi-pass membrane protein</topology>
    </subcellularLocation>
</comment>
<dbReference type="OrthoDB" id="9808686at2"/>
<evidence type="ECO:0000256" key="4">
    <source>
        <dbReference type="ARBA" id="ARBA00022989"/>
    </source>
</evidence>
<dbReference type="AlphaFoldDB" id="A0A6I2MWB0"/>
<evidence type="ECO:0000256" key="2">
    <source>
        <dbReference type="ARBA" id="ARBA00022475"/>
    </source>
</evidence>
<dbReference type="InterPro" id="IPR051449">
    <property type="entry name" value="ABC-2_transporter_component"/>
</dbReference>
<evidence type="ECO:0000313" key="8">
    <source>
        <dbReference type="EMBL" id="MRX66216.1"/>
    </source>
</evidence>
<sequence length="398" mass="45027">MNLGLIWKLIKKEAELVLNDHSILLVLLAAPILYFVLMGSTYIKKDEEKVSVGVVDLDLTKSSKSFLNKINATQKVDITHSYTSLSEAEDGMSKFEIQGIVSIPKNFEKKLKKNESSPIGLILNNTKFLSSNDINKAVNLVALEYAFESRKKFFESKGLNPSFAELKANPITTQINAVYNSTNNYGDFLLPALLILILHQTLLIGLSEGIASDRKKGVMQISFKESNDNFLNYIIGKLGFYLLLYSAYMLFTFAVAFPYFNLPIKGNFFALIGVSLVFFTATILYGWFISSFFKSQAIAMEIMAFTSYPVFLITGITWSLDQMPLLLQFVSKLIPLQPFFVFIKKHAIMGVDHLLYTNEIVHLLLLLLIGYVAAFLRFRHLQKKMVIKKMVPDRAQQV</sequence>
<evidence type="ECO:0000256" key="6">
    <source>
        <dbReference type="SAM" id="Phobius"/>
    </source>
</evidence>
<keyword evidence="5 6" id="KW-0472">Membrane</keyword>
<dbReference type="EMBL" id="WKJH01000030">
    <property type="protein sequence ID" value="MRX66216.1"/>
    <property type="molecule type" value="Genomic_DNA"/>
</dbReference>
<organism evidence="8 9">
    <name type="scientific">Maribacter luteus</name>
    <dbReference type="NCBI Taxonomy" id="2594478"/>
    <lineage>
        <taxon>Bacteria</taxon>
        <taxon>Pseudomonadati</taxon>
        <taxon>Bacteroidota</taxon>
        <taxon>Flavobacteriia</taxon>
        <taxon>Flavobacteriales</taxon>
        <taxon>Flavobacteriaceae</taxon>
        <taxon>Maribacter</taxon>
    </lineage>
</organism>
<keyword evidence="4 6" id="KW-1133">Transmembrane helix</keyword>
<evidence type="ECO:0000256" key="3">
    <source>
        <dbReference type="ARBA" id="ARBA00022692"/>
    </source>
</evidence>
<dbReference type="Proteomes" id="UP000443153">
    <property type="component" value="Unassembled WGS sequence"/>
</dbReference>
<accession>A0A6I2MWB0</accession>
<evidence type="ECO:0000256" key="1">
    <source>
        <dbReference type="ARBA" id="ARBA00004651"/>
    </source>
</evidence>
<feature type="transmembrane region" description="Helical" evidence="6">
    <location>
        <begin position="360"/>
        <end position="378"/>
    </location>
</feature>
<dbReference type="InterPro" id="IPR013525">
    <property type="entry name" value="ABC2_TM"/>
</dbReference>
<comment type="caution">
    <text evidence="8">The sequence shown here is derived from an EMBL/GenBank/DDBJ whole genome shotgun (WGS) entry which is preliminary data.</text>
</comment>
<name>A0A6I2MWB0_9FLAO</name>
<dbReference type="RefSeq" id="WP_154369808.1">
    <property type="nucleotide sequence ID" value="NZ_WKJH01000030.1"/>
</dbReference>
<dbReference type="Pfam" id="PF12698">
    <property type="entry name" value="ABC2_membrane_3"/>
    <property type="match status" value="1"/>
</dbReference>
<feature type="transmembrane region" description="Helical" evidence="6">
    <location>
        <begin position="21"/>
        <end position="43"/>
    </location>
</feature>
<feature type="transmembrane region" description="Helical" evidence="6">
    <location>
        <begin position="240"/>
        <end position="262"/>
    </location>
</feature>
<dbReference type="Gene3D" id="3.40.1710.10">
    <property type="entry name" value="abc type-2 transporter like domain"/>
    <property type="match status" value="1"/>
</dbReference>
<dbReference type="PANTHER" id="PTHR30294:SF46">
    <property type="entry name" value="ABC TRANSPORTER PERMEASE"/>
    <property type="match status" value="1"/>
</dbReference>
<gene>
    <name evidence="8" type="ORF">GJ691_18835</name>
</gene>
<keyword evidence="3 6" id="KW-0812">Transmembrane</keyword>
<evidence type="ECO:0000259" key="7">
    <source>
        <dbReference type="Pfam" id="PF12698"/>
    </source>
</evidence>
<keyword evidence="9" id="KW-1185">Reference proteome</keyword>